<name>A0A1X2IYJ2_9FUNG</name>
<dbReference type="OrthoDB" id="25872at2759"/>
<comment type="caution">
    <text evidence="8">The sequence shown here is derived from an EMBL/GenBank/DDBJ whole genome shotgun (WGS) entry which is preliminary data.</text>
</comment>
<keyword evidence="4" id="KW-0509">mRNA transport</keyword>
<feature type="region of interest" description="Disordered" evidence="6">
    <location>
        <begin position="69"/>
        <end position="88"/>
    </location>
</feature>
<dbReference type="PANTHER" id="PTHR10662">
    <property type="entry name" value="NUCLEAR RNA EXPORT FACTOR"/>
    <property type="match status" value="1"/>
</dbReference>
<evidence type="ECO:0000256" key="6">
    <source>
        <dbReference type="SAM" id="MobiDB-lite"/>
    </source>
</evidence>
<dbReference type="Pfam" id="PF22602">
    <property type="entry name" value="NXF_NTF2"/>
    <property type="match status" value="2"/>
</dbReference>
<dbReference type="PANTHER" id="PTHR10662:SF22">
    <property type="entry name" value="NUCLEAR RNA EXPORT FACTOR 1"/>
    <property type="match status" value="1"/>
</dbReference>
<evidence type="ECO:0000256" key="3">
    <source>
        <dbReference type="ARBA" id="ARBA00022448"/>
    </source>
</evidence>
<dbReference type="AlphaFoldDB" id="A0A1X2IYJ2"/>
<evidence type="ECO:0000259" key="7">
    <source>
        <dbReference type="PROSITE" id="PS50177"/>
    </source>
</evidence>
<dbReference type="Pfam" id="PF18444">
    <property type="entry name" value="RRM_9"/>
    <property type="match status" value="1"/>
</dbReference>
<evidence type="ECO:0000256" key="4">
    <source>
        <dbReference type="ARBA" id="ARBA00022816"/>
    </source>
</evidence>
<gene>
    <name evidence="8" type="ORF">BCR42DRAFT_89548</name>
</gene>
<dbReference type="SUPFAM" id="SSF54427">
    <property type="entry name" value="NTF2-like"/>
    <property type="match status" value="1"/>
</dbReference>
<dbReference type="InterPro" id="IPR002075">
    <property type="entry name" value="NTF2_dom"/>
</dbReference>
<protein>
    <recommendedName>
        <fullName evidence="7">NTF2 domain-containing protein</fullName>
    </recommendedName>
</protein>
<dbReference type="Proteomes" id="UP000193560">
    <property type="component" value="Unassembled WGS sequence"/>
</dbReference>
<dbReference type="GO" id="GO:0003723">
    <property type="term" value="F:RNA binding"/>
    <property type="evidence" value="ECO:0007669"/>
    <property type="project" value="TreeGrafter"/>
</dbReference>
<evidence type="ECO:0000256" key="5">
    <source>
        <dbReference type="ARBA" id="ARBA00023242"/>
    </source>
</evidence>
<dbReference type="InterPro" id="IPR040736">
    <property type="entry name" value="Mex67_RRM"/>
</dbReference>
<sequence>MVSGYPPGSERDLLGFLHRKSKVDWEELNVQNENGVTYITVDGPASVEALMWKNGFTFKGSTLSIAPADGSVPSTPMRQGRSLKTNQQQGKRSNVLADFLQERWDPQQGFLNLDDLPPTSHSIAVVISRLLTEASNIYGNSIVTVSFARNKLWSLQPINKLATLLPSVRNLSVQENDISEFRHLNSFSNNKLPNLTELVLLGNPIQLESSPDLYISEIISRFPSISQLDFQPVNQNGGGPLAPSLTNSNGSLPLPIKASFFDQDSSRQAAQDLLSKFFPLFDSNRSALADLYDNQSTFSINVSPTCYAKTTWNQGQRVTIGNDNISKRFAMFPPTIHDLSHAENFVTDAWQTPGSSTHPVLLYLTVHGSFREASGEVSFDRVFLIAPSSPGSRSQSAGWQYVILSDSMIIRNHSYLPTV</sequence>
<dbReference type="InterPro" id="IPR018222">
    <property type="entry name" value="Nuclear_transport_factor_2_euk"/>
</dbReference>
<evidence type="ECO:0000313" key="9">
    <source>
        <dbReference type="Proteomes" id="UP000193560"/>
    </source>
</evidence>
<organism evidence="8 9">
    <name type="scientific">Absidia repens</name>
    <dbReference type="NCBI Taxonomy" id="90262"/>
    <lineage>
        <taxon>Eukaryota</taxon>
        <taxon>Fungi</taxon>
        <taxon>Fungi incertae sedis</taxon>
        <taxon>Mucoromycota</taxon>
        <taxon>Mucoromycotina</taxon>
        <taxon>Mucoromycetes</taxon>
        <taxon>Mucorales</taxon>
        <taxon>Cunninghamellaceae</taxon>
        <taxon>Absidia</taxon>
    </lineage>
</organism>
<feature type="compositionally biased region" description="Polar residues" evidence="6">
    <location>
        <begin position="72"/>
        <end position="88"/>
    </location>
</feature>
<dbReference type="GO" id="GO:0005634">
    <property type="term" value="C:nucleus"/>
    <property type="evidence" value="ECO:0007669"/>
    <property type="project" value="UniProtKB-SubCell"/>
</dbReference>
<evidence type="ECO:0000256" key="2">
    <source>
        <dbReference type="ARBA" id="ARBA00009285"/>
    </source>
</evidence>
<dbReference type="GO" id="GO:0016973">
    <property type="term" value="P:poly(A)+ mRNA export from nucleus"/>
    <property type="evidence" value="ECO:0007669"/>
    <property type="project" value="TreeGrafter"/>
</dbReference>
<dbReference type="EMBL" id="MCGE01000002">
    <property type="protein sequence ID" value="ORZ24363.1"/>
    <property type="molecule type" value="Genomic_DNA"/>
</dbReference>
<dbReference type="InterPro" id="IPR032710">
    <property type="entry name" value="NTF2-like_dom_sf"/>
</dbReference>
<dbReference type="InterPro" id="IPR030217">
    <property type="entry name" value="NXF_fam"/>
</dbReference>
<reference evidence="8 9" key="1">
    <citation type="submission" date="2016-07" db="EMBL/GenBank/DDBJ databases">
        <title>Pervasive Adenine N6-methylation of Active Genes in Fungi.</title>
        <authorList>
            <consortium name="DOE Joint Genome Institute"/>
            <person name="Mondo S.J."/>
            <person name="Dannebaum R.O."/>
            <person name="Kuo R.C."/>
            <person name="Labutti K."/>
            <person name="Haridas S."/>
            <person name="Kuo A."/>
            <person name="Salamov A."/>
            <person name="Ahrendt S.R."/>
            <person name="Lipzen A."/>
            <person name="Sullivan W."/>
            <person name="Andreopoulos W.B."/>
            <person name="Clum A."/>
            <person name="Lindquist E."/>
            <person name="Daum C."/>
            <person name="Ramamoorthy G.K."/>
            <person name="Gryganskyi A."/>
            <person name="Culley D."/>
            <person name="Magnuson J.K."/>
            <person name="James T.Y."/>
            <person name="O'Malley M.A."/>
            <person name="Stajich J.E."/>
            <person name="Spatafora J.W."/>
            <person name="Visel A."/>
            <person name="Grigoriev I.V."/>
        </authorList>
    </citation>
    <scope>NUCLEOTIDE SEQUENCE [LARGE SCALE GENOMIC DNA]</scope>
    <source>
        <strain evidence="8 9">NRRL 1336</strain>
    </source>
</reference>
<dbReference type="STRING" id="90262.A0A1X2IYJ2"/>
<dbReference type="InterPro" id="IPR032675">
    <property type="entry name" value="LRR_dom_sf"/>
</dbReference>
<comment type="similarity">
    <text evidence="2">Belongs to the NXF family.</text>
</comment>
<evidence type="ECO:0000313" key="8">
    <source>
        <dbReference type="EMBL" id="ORZ24363.1"/>
    </source>
</evidence>
<dbReference type="PROSITE" id="PS50177">
    <property type="entry name" value="NTF2_DOMAIN"/>
    <property type="match status" value="1"/>
</dbReference>
<comment type="subcellular location">
    <subcellularLocation>
        <location evidence="1">Nucleus</location>
    </subcellularLocation>
</comment>
<accession>A0A1X2IYJ2</accession>
<keyword evidence="9" id="KW-1185">Reference proteome</keyword>
<feature type="domain" description="NTF2" evidence="7">
    <location>
        <begin position="269"/>
        <end position="410"/>
    </location>
</feature>
<dbReference type="Gene3D" id="3.80.10.10">
    <property type="entry name" value="Ribonuclease Inhibitor"/>
    <property type="match status" value="1"/>
</dbReference>
<keyword evidence="3" id="KW-0813">Transport</keyword>
<dbReference type="Gene3D" id="3.10.450.50">
    <property type="match status" value="1"/>
</dbReference>
<proteinExistence type="inferred from homology"/>
<dbReference type="SUPFAM" id="SSF52058">
    <property type="entry name" value="L domain-like"/>
    <property type="match status" value="1"/>
</dbReference>
<evidence type="ECO:0000256" key="1">
    <source>
        <dbReference type="ARBA" id="ARBA00004123"/>
    </source>
</evidence>
<keyword evidence="5" id="KW-0539">Nucleus</keyword>